<dbReference type="AlphaFoldDB" id="A0A9K3D940"/>
<keyword evidence="3" id="KW-1185">Reference proteome</keyword>
<evidence type="ECO:0000313" key="3">
    <source>
        <dbReference type="Proteomes" id="UP000265618"/>
    </source>
</evidence>
<accession>A0A9K3D940</accession>
<organism evidence="2 3">
    <name type="scientific">Kipferlia bialata</name>
    <dbReference type="NCBI Taxonomy" id="797122"/>
    <lineage>
        <taxon>Eukaryota</taxon>
        <taxon>Metamonada</taxon>
        <taxon>Carpediemonas-like organisms</taxon>
        <taxon>Kipferlia</taxon>
    </lineage>
</organism>
<comment type="caution">
    <text evidence="2">The sequence shown here is derived from an EMBL/GenBank/DDBJ whole genome shotgun (WGS) entry which is preliminary data.</text>
</comment>
<evidence type="ECO:0000313" key="2">
    <source>
        <dbReference type="EMBL" id="GIQ90366.1"/>
    </source>
</evidence>
<dbReference type="EMBL" id="BDIP01006091">
    <property type="protein sequence ID" value="GIQ90366.1"/>
    <property type="molecule type" value="Genomic_DNA"/>
</dbReference>
<reference evidence="2 3" key="1">
    <citation type="journal article" date="2018" name="PLoS ONE">
        <title>The draft genome of Kipferlia bialata reveals reductive genome evolution in fornicate parasites.</title>
        <authorList>
            <person name="Tanifuji G."/>
            <person name="Takabayashi S."/>
            <person name="Kume K."/>
            <person name="Takagi M."/>
            <person name="Nakayama T."/>
            <person name="Kamikawa R."/>
            <person name="Inagaki Y."/>
            <person name="Hashimoto T."/>
        </authorList>
    </citation>
    <scope>NUCLEOTIDE SEQUENCE [LARGE SCALE GENOMIC DNA]</scope>
    <source>
        <strain evidence="2">NY0173</strain>
    </source>
</reference>
<feature type="region of interest" description="Disordered" evidence="1">
    <location>
        <begin position="1"/>
        <end position="68"/>
    </location>
</feature>
<evidence type="ECO:0000256" key="1">
    <source>
        <dbReference type="SAM" id="MobiDB-lite"/>
    </source>
</evidence>
<protein>
    <submittedName>
        <fullName evidence="2">Uncharacterized protein</fullName>
    </submittedName>
</protein>
<feature type="non-terminal residue" evidence="2">
    <location>
        <position position="1"/>
    </location>
</feature>
<name>A0A9K3D940_9EUKA</name>
<sequence>VQMTEKADIPSESPSNAVPELPQLTGKAPTNPGPPVRQGERKTSRAPGQESWKGKQGKNRRPQRALPTRYFDIDAAEQKAKKKDTFKGFDHMGLDIDVNGAFAEVSCEV</sequence>
<proteinExistence type="predicted"/>
<gene>
    <name evidence="2" type="ORF">KIPB_013136</name>
</gene>
<dbReference type="Proteomes" id="UP000265618">
    <property type="component" value="Unassembled WGS sequence"/>
</dbReference>